<sequence>MGKKKQVQPTGLPNPNLSLTLRPVVGKQDVWTNDELQLLDLGLFLANGFRLFYCQICGICVPLEAIEKHLNEPNSGHTPIHTTPQTRQAHANLFSYDVPMRVPPIPTRFMNWMPALQKPKMAYRCNICDKDDPDGVWLSRTSQNRHKAAKHEQLRQQLTSTPITVQHLFPASYRAYNRFLPRVHYNPKQAPQTSSEQPQDQAQKRFQSFMDSLPSSLTLQKTMPQSSGSKDSNPFLVGVGWAKRVEGLDINELIRAVEYPCDGDRYFPVILACKATFLEQQKIIENAYPSIRRKWMTDSTSQVIFNPLGEAGVSSYTHRMVRLVAFVLRVAGGLVISGKDSKLKSYLTDEQKKAAKPVDSKLFCSQGELQNAIQNLLVTVFAPTHTNHLTEDKFRDILQDFCMLASIDRTGQFSEPKNITSPLAGIQYILRSVLLQKAIEDSRGQTDDVDKSFDQIQERYLTGHKVSPYGGLQSLKAQVWTYALTSTSLPNAQWANSDFTKAIIKGKPVDLDDLKRMVQQILADAEHLLYEDLLFGIPLSELGWVWSPGDSLVDSLGERKPGYNVFTEPGNAGYFSHLQDSVLKAFHHHSKTFEYFYEVSNTTGEATLRRDQLKVWLAKWEQLTGLTATLMHILGGQPPRSSELLCLYTENIVHRFRHLYWFEDHFFYVVCLNKVTNITGKDRIIVHGLPPEMNKFLLVMNGMVRHIAAAWSFQLYGENAFHAQNRQMFNTASTTLSSAKFSRLLQTFTASALGNPLGIAEWRHLCVLLMRKHFKLEPGEEQLEDEGEDSRWDLQAGHGSKVARKHYAIEAMEWHLMRDDTIAKYIKISREVSTWYLHTNQQDSVNNGCTGQKRKPIAELEHSDSDSSSDMDEPLLLGNGATGEYARSHGNEDNGGNDSDDYVQPASRSRRATPTSTRSTRSRSRKLRLV</sequence>
<organism evidence="2 3">
    <name type="scientific">Rhizoctonia solani</name>
    <dbReference type="NCBI Taxonomy" id="456999"/>
    <lineage>
        <taxon>Eukaryota</taxon>
        <taxon>Fungi</taxon>
        <taxon>Dikarya</taxon>
        <taxon>Basidiomycota</taxon>
        <taxon>Agaricomycotina</taxon>
        <taxon>Agaricomycetes</taxon>
        <taxon>Cantharellales</taxon>
        <taxon>Ceratobasidiaceae</taxon>
        <taxon>Rhizoctonia</taxon>
    </lineage>
</organism>
<evidence type="ECO:0000313" key="2">
    <source>
        <dbReference type="EMBL" id="CUA74748.1"/>
    </source>
</evidence>
<evidence type="ECO:0000256" key="1">
    <source>
        <dbReference type="SAM" id="MobiDB-lite"/>
    </source>
</evidence>
<gene>
    <name evidence="2" type="primary">dnaE</name>
    <name evidence="2" type="ORF">RSOLAG22IIIB_05687</name>
</gene>
<dbReference type="AlphaFoldDB" id="A0A0K6G7Y3"/>
<feature type="compositionally biased region" description="Basic residues" evidence="1">
    <location>
        <begin position="920"/>
        <end position="930"/>
    </location>
</feature>
<dbReference type="EMBL" id="CYGV01001489">
    <property type="protein sequence ID" value="CUA74748.1"/>
    <property type="molecule type" value="Genomic_DNA"/>
</dbReference>
<name>A0A0K6G7Y3_9AGAM</name>
<accession>A0A0K6G7Y3</accession>
<reference evidence="2 3" key="1">
    <citation type="submission" date="2015-07" db="EMBL/GenBank/DDBJ databases">
        <authorList>
            <person name="Noorani M."/>
        </authorList>
    </citation>
    <scope>NUCLEOTIDE SEQUENCE [LARGE SCALE GENOMIC DNA]</scope>
    <source>
        <strain evidence="2">BBA 69670</strain>
    </source>
</reference>
<dbReference type="Proteomes" id="UP000044841">
    <property type="component" value="Unassembled WGS sequence"/>
</dbReference>
<keyword evidence="3" id="KW-1185">Reference proteome</keyword>
<proteinExistence type="predicted"/>
<protein>
    <submittedName>
        <fullName evidence="2">Uncharacterized protein</fullName>
    </submittedName>
</protein>
<evidence type="ECO:0000313" key="3">
    <source>
        <dbReference type="Proteomes" id="UP000044841"/>
    </source>
</evidence>
<feature type="region of interest" description="Disordered" evidence="1">
    <location>
        <begin position="859"/>
        <end position="930"/>
    </location>
</feature>